<evidence type="ECO:0000256" key="1">
    <source>
        <dbReference type="ARBA" id="ARBA00004418"/>
    </source>
</evidence>
<dbReference type="Proteomes" id="UP000092213">
    <property type="component" value="Chromosome"/>
</dbReference>
<dbReference type="SUPFAM" id="SSF53850">
    <property type="entry name" value="Periplasmic binding protein-like II"/>
    <property type="match status" value="1"/>
</dbReference>
<dbReference type="EMBL" id="CP016171">
    <property type="protein sequence ID" value="ANN73612.1"/>
    <property type="molecule type" value="Genomic_DNA"/>
</dbReference>
<dbReference type="STRING" id="463025.BAU08_21670"/>
<evidence type="ECO:0000256" key="4">
    <source>
        <dbReference type="SAM" id="SignalP"/>
    </source>
</evidence>
<dbReference type="PANTHER" id="PTHR30024:SF47">
    <property type="entry name" value="TAURINE-BINDING PERIPLASMIC PROTEIN"/>
    <property type="match status" value="1"/>
</dbReference>
<evidence type="ECO:0000313" key="9">
    <source>
        <dbReference type="Proteomes" id="UP000092213"/>
    </source>
</evidence>
<evidence type="ECO:0000313" key="8">
    <source>
        <dbReference type="Proteomes" id="UP000091897"/>
    </source>
</evidence>
<comment type="similarity">
    <text evidence="2">Belongs to the bacterial solute-binding protein SsuA/TauA family.</text>
</comment>
<feature type="signal peptide" evidence="4">
    <location>
        <begin position="1"/>
        <end position="26"/>
    </location>
</feature>
<dbReference type="AlphaFoldDB" id="A0A193FLD1"/>
<dbReference type="Proteomes" id="UP000091897">
    <property type="component" value="Chromosome"/>
</dbReference>
<dbReference type="InterPro" id="IPR015168">
    <property type="entry name" value="SsuA/THI5"/>
</dbReference>
<keyword evidence="3 4" id="KW-0732">Signal</keyword>
<evidence type="ECO:0000313" key="7">
    <source>
        <dbReference type="EMBL" id="ANN73612.1"/>
    </source>
</evidence>
<dbReference type="Pfam" id="PF09084">
    <property type="entry name" value="NMT1"/>
    <property type="match status" value="1"/>
</dbReference>
<reference evidence="8 9" key="1">
    <citation type="submission" date="2016-06" db="EMBL/GenBank/DDBJ databases">
        <title>Complete genome sequences of Bordetella bronchialis and Bordetella flabilis.</title>
        <authorList>
            <person name="LiPuma J.J."/>
            <person name="Spilker T."/>
        </authorList>
    </citation>
    <scope>NUCLEOTIDE SEQUENCE [LARGE SCALE GENOMIC DNA]</scope>
    <source>
        <strain evidence="7 9">AU17976</strain>
        <strain evidence="6 8">AU3182</strain>
    </source>
</reference>
<evidence type="ECO:0000256" key="2">
    <source>
        <dbReference type="ARBA" id="ARBA00010742"/>
    </source>
</evidence>
<feature type="domain" description="SsuA/THI5-like" evidence="5">
    <location>
        <begin position="43"/>
        <end position="244"/>
    </location>
</feature>
<evidence type="ECO:0000259" key="5">
    <source>
        <dbReference type="Pfam" id="PF09084"/>
    </source>
</evidence>
<dbReference type="Gene3D" id="3.40.190.10">
    <property type="entry name" value="Periplasmic binding protein-like II"/>
    <property type="match status" value="2"/>
</dbReference>
<accession>A0A193FLD1</accession>
<dbReference type="EMBL" id="CP016170">
    <property type="protein sequence ID" value="ANN68470.1"/>
    <property type="molecule type" value="Genomic_DNA"/>
</dbReference>
<dbReference type="GO" id="GO:0042597">
    <property type="term" value="C:periplasmic space"/>
    <property type="evidence" value="ECO:0007669"/>
    <property type="project" value="UniProtKB-SubCell"/>
</dbReference>
<organism evidence="7 9">
    <name type="scientific">Bordetella bronchialis</name>
    <dbReference type="NCBI Taxonomy" id="463025"/>
    <lineage>
        <taxon>Bacteria</taxon>
        <taxon>Pseudomonadati</taxon>
        <taxon>Pseudomonadota</taxon>
        <taxon>Betaproteobacteria</taxon>
        <taxon>Burkholderiales</taxon>
        <taxon>Alcaligenaceae</taxon>
        <taxon>Bordetella</taxon>
    </lineage>
</organism>
<sequence length="325" mass="34350">MRFSTSSLAALLAAASLALASGPASAQAKKVTVTQAFQSMLYLPLYVAMDQGFFKQQGLDVSKENAGSPTAALSAVLSGSAQFSVHGPEWTAIAASKGAKVGIISNVVNGAAVYIATTPDFPYDGVKSLKGQKVVTGLMPTTSTSLFMKLLKENGMDPNKDVDMIQVQTGSEAGPFLGGQAKVAVLYEPGLDQVAAQGMKVVLGFPKQYGPYAFSSVTARADVDPDAAQRLVNGMELALRFMQKNHDQTVQIALKEFPTLDPKVVKNAVDRMLADNVYPKSVETTADAFKTGMDTQIALGNLKAQPDYATFVVPTYVKKALALPQ</sequence>
<name>A0A193FLD1_9BORD</name>
<keyword evidence="8" id="KW-1185">Reference proteome</keyword>
<feature type="chain" id="PRO_5008258208" evidence="4">
    <location>
        <begin position="27"/>
        <end position="325"/>
    </location>
</feature>
<comment type="subcellular location">
    <subcellularLocation>
        <location evidence="1">Periplasm</location>
    </subcellularLocation>
</comment>
<dbReference type="PANTHER" id="PTHR30024">
    <property type="entry name" value="ALIPHATIC SULFONATES-BINDING PROTEIN-RELATED"/>
    <property type="match status" value="1"/>
</dbReference>
<dbReference type="OrthoDB" id="286202at2"/>
<dbReference type="RefSeq" id="WP_066354949.1">
    <property type="nucleotide sequence ID" value="NZ_CBCSFJ010000024.1"/>
</dbReference>
<gene>
    <name evidence="6" type="ORF">BAU06_21130</name>
    <name evidence="7" type="ORF">BAU08_21670</name>
</gene>
<proteinExistence type="inferred from homology"/>
<evidence type="ECO:0000313" key="6">
    <source>
        <dbReference type="EMBL" id="ANN68470.1"/>
    </source>
</evidence>
<evidence type="ECO:0000256" key="3">
    <source>
        <dbReference type="ARBA" id="ARBA00022729"/>
    </source>
</evidence>
<dbReference type="KEGG" id="bbro:BAU06_21130"/>
<protein>
    <submittedName>
        <fullName evidence="7">ABC transporter substrate-binding protein</fullName>
    </submittedName>
</protein>